<evidence type="ECO:0000256" key="4">
    <source>
        <dbReference type="RuleBase" id="RU362030"/>
    </source>
</evidence>
<evidence type="ECO:0000313" key="5">
    <source>
        <dbReference type="EMBL" id="MCY1075322.1"/>
    </source>
</evidence>
<evidence type="ECO:0000256" key="3">
    <source>
        <dbReference type="ARBA" id="ARBA00022679"/>
    </source>
</evidence>
<dbReference type="Gene3D" id="3.40.50.150">
    <property type="entry name" value="Vaccinia Virus protein VP39"/>
    <property type="match status" value="1"/>
</dbReference>
<keyword evidence="3 5" id="KW-0808">Transferase</keyword>
<proteinExistence type="inferred from homology"/>
<evidence type="ECO:0000256" key="2">
    <source>
        <dbReference type="ARBA" id="ARBA00022603"/>
    </source>
</evidence>
<evidence type="ECO:0000313" key="6">
    <source>
        <dbReference type="Proteomes" id="UP001207654"/>
    </source>
</evidence>
<dbReference type="InterPro" id="IPR007213">
    <property type="entry name" value="Ppm1/Ppm2/Tcmp"/>
</dbReference>
<keyword evidence="6" id="KW-1185">Reference proteome</keyword>
<comment type="function">
    <text evidence="4">Exhibits S-adenosyl-L-methionine-dependent methyltransferase activity.</text>
</comment>
<keyword evidence="2 4" id="KW-0489">Methyltransferase</keyword>
<gene>
    <name evidence="5" type="ORF">OV287_12530</name>
</gene>
<keyword evidence="4" id="KW-0949">S-adenosyl-L-methionine</keyword>
<comment type="similarity">
    <text evidence="1 4">Belongs to the UPF0677 family.</text>
</comment>
<dbReference type="InterPro" id="IPR011610">
    <property type="entry name" value="SAM_mthyl_Trfase_ML2640-like"/>
</dbReference>
<organism evidence="5 6">
    <name type="scientific">Archangium lansingense</name>
    <dbReference type="NCBI Taxonomy" id="2995310"/>
    <lineage>
        <taxon>Bacteria</taxon>
        <taxon>Pseudomonadati</taxon>
        <taxon>Myxococcota</taxon>
        <taxon>Myxococcia</taxon>
        <taxon>Myxococcales</taxon>
        <taxon>Cystobacterineae</taxon>
        <taxon>Archangiaceae</taxon>
        <taxon>Archangium</taxon>
    </lineage>
</organism>
<comment type="caution">
    <text evidence="5">The sequence shown here is derived from an EMBL/GenBank/DDBJ whole genome shotgun (WGS) entry which is preliminary data.</text>
</comment>
<dbReference type="NCBIfam" id="TIGR00027">
    <property type="entry name" value="mthyl_TIGR00027"/>
    <property type="match status" value="1"/>
</dbReference>
<sequence length="284" mass="31612">MLARQPRLAPLLPKGAAESMERLMLHTGLLKPWMLRLYAAPWYGRLVTSIERHTVPGQVLCVGLRKRFMDDETRAALAEGKRQVLVVGAGLDTLCWRLAKEYPEVTFIELDHPASQAMKREALEGLGPLPPNLHLVGVDLARTSLEEALSQLAAWQKETPSVVIAEAVLMYLKEAHVSTFLEAVYRSTGPGSRLLCTCFRWEVNGRATAGAGTRQLISKSLRLAGEPLLWIVRDGELDPLLARHGFRQDASPERVELHRRYLVPAGLPEVPVSDFEFPVVADKE</sequence>
<protein>
    <recommendedName>
        <fullName evidence="4">S-adenosyl-L-methionine-dependent methyltransferase</fullName>
        <ecNumber evidence="4">2.1.1.-</ecNumber>
    </recommendedName>
</protein>
<dbReference type="CDD" id="cd02440">
    <property type="entry name" value="AdoMet_MTases"/>
    <property type="match status" value="1"/>
</dbReference>
<dbReference type="Proteomes" id="UP001207654">
    <property type="component" value="Unassembled WGS sequence"/>
</dbReference>
<dbReference type="SUPFAM" id="SSF53335">
    <property type="entry name" value="S-adenosyl-L-methionine-dependent methyltransferases"/>
    <property type="match status" value="1"/>
</dbReference>
<dbReference type="InterPro" id="IPR029063">
    <property type="entry name" value="SAM-dependent_MTases_sf"/>
</dbReference>
<name>A0ABT4A2Z9_9BACT</name>
<reference evidence="5 6" key="1">
    <citation type="submission" date="2022-11" db="EMBL/GenBank/DDBJ databases">
        <title>Minimal conservation of predation-associated metabolite biosynthetic gene clusters underscores biosynthetic potential of Myxococcota including descriptions for ten novel species: Archangium lansinium sp. nov., Myxococcus landrumus sp. nov., Nannocystis bai.</title>
        <authorList>
            <person name="Ahearne A."/>
            <person name="Stevens C."/>
            <person name="Phillips K."/>
        </authorList>
    </citation>
    <scope>NUCLEOTIDE SEQUENCE [LARGE SCALE GENOMIC DNA]</scope>
    <source>
        <strain evidence="5 6">MIWBW</strain>
    </source>
</reference>
<evidence type="ECO:0000256" key="1">
    <source>
        <dbReference type="ARBA" id="ARBA00008138"/>
    </source>
</evidence>
<dbReference type="GO" id="GO:0008168">
    <property type="term" value="F:methyltransferase activity"/>
    <property type="evidence" value="ECO:0007669"/>
    <property type="project" value="UniProtKB-KW"/>
</dbReference>
<dbReference type="PANTHER" id="PTHR43619">
    <property type="entry name" value="S-ADENOSYL-L-METHIONINE-DEPENDENT METHYLTRANSFERASE YKTD-RELATED"/>
    <property type="match status" value="1"/>
</dbReference>
<dbReference type="EC" id="2.1.1.-" evidence="4"/>
<dbReference type="GO" id="GO:0032259">
    <property type="term" value="P:methylation"/>
    <property type="evidence" value="ECO:0007669"/>
    <property type="project" value="UniProtKB-KW"/>
</dbReference>
<dbReference type="PANTHER" id="PTHR43619:SF2">
    <property type="entry name" value="S-ADENOSYL-L-METHIONINE-DEPENDENT METHYLTRANSFERASES SUPERFAMILY PROTEIN"/>
    <property type="match status" value="1"/>
</dbReference>
<dbReference type="EMBL" id="JAPNKA010000001">
    <property type="protein sequence ID" value="MCY1075322.1"/>
    <property type="molecule type" value="Genomic_DNA"/>
</dbReference>
<dbReference type="Pfam" id="PF04072">
    <property type="entry name" value="LCM"/>
    <property type="match status" value="1"/>
</dbReference>
<accession>A0ABT4A2Z9</accession>
<dbReference type="RefSeq" id="WP_267542336.1">
    <property type="nucleotide sequence ID" value="NZ_JAPNKA010000001.1"/>
</dbReference>